<keyword evidence="6" id="KW-0472">Membrane</keyword>
<dbReference type="EMBL" id="JAZHXI010000016">
    <property type="protein sequence ID" value="KAL2062838.1"/>
    <property type="molecule type" value="Genomic_DNA"/>
</dbReference>
<comment type="caution">
    <text evidence="8">The sequence shown here is derived from an EMBL/GenBank/DDBJ whole genome shotgun (WGS) entry which is preliminary data.</text>
</comment>
<dbReference type="EC" id="1.14.19.18" evidence="3"/>
<protein>
    <recommendedName>
        <fullName evidence="4">Delta 8-(E)-sphingolipid desaturase</fullName>
        <ecNumber evidence="3">1.14.19.18</ecNumber>
    </recommendedName>
</protein>
<evidence type="ECO:0000313" key="8">
    <source>
        <dbReference type="EMBL" id="KAL2062838.1"/>
    </source>
</evidence>
<dbReference type="InterPro" id="IPR012171">
    <property type="entry name" value="Fatty_acid_desaturase"/>
</dbReference>
<dbReference type="PIRSF" id="PIRSF015921">
    <property type="entry name" value="FA_sphinglp_des"/>
    <property type="match status" value="1"/>
</dbReference>
<dbReference type="SMART" id="SM01117">
    <property type="entry name" value="Cyt-b5"/>
    <property type="match status" value="1"/>
</dbReference>
<feature type="domain" description="Cytochrome b5 heme-binding" evidence="7">
    <location>
        <begin position="7"/>
        <end position="82"/>
    </location>
</feature>
<dbReference type="Pfam" id="PF00173">
    <property type="entry name" value="Cyt-b5"/>
    <property type="match status" value="1"/>
</dbReference>
<feature type="transmembrane region" description="Helical" evidence="6">
    <location>
        <begin position="365"/>
        <end position="387"/>
    </location>
</feature>
<keyword evidence="6" id="KW-0812">Transmembrane</keyword>
<evidence type="ECO:0000313" key="9">
    <source>
        <dbReference type="Proteomes" id="UP001595075"/>
    </source>
</evidence>
<dbReference type="PANTHER" id="PTHR19353:SF76">
    <property type="entry name" value="DELTA 8-(E)-SPHINGOLIPID DESATURASE"/>
    <property type="match status" value="1"/>
</dbReference>
<dbReference type="PROSITE" id="PS50255">
    <property type="entry name" value="CYTOCHROME_B5_2"/>
    <property type="match status" value="1"/>
</dbReference>
<comment type="pathway">
    <text evidence="2">Sphingolipid metabolism.</text>
</comment>
<dbReference type="InterPro" id="IPR001199">
    <property type="entry name" value="Cyt_B5-like_heme/steroid-bd"/>
</dbReference>
<dbReference type="InterPro" id="IPR036400">
    <property type="entry name" value="Cyt_B5-like_heme/steroid_sf"/>
</dbReference>
<evidence type="ECO:0000256" key="1">
    <source>
        <dbReference type="ARBA" id="ARBA00004760"/>
    </source>
</evidence>
<proteinExistence type="predicted"/>
<evidence type="ECO:0000256" key="6">
    <source>
        <dbReference type="SAM" id="Phobius"/>
    </source>
</evidence>
<keyword evidence="6" id="KW-1133">Transmembrane helix</keyword>
<dbReference type="Gene3D" id="3.10.120.10">
    <property type="entry name" value="Cytochrome b5-like heme/steroid binding domain"/>
    <property type="match status" value="1"/>
</dbReference>
<dbReference type="Proteomes" id="UP001595075">
    <property type="component" value="Unassembled WGS sequence"/>
</dbReference>
<organism evidence="8 9">
    <name type="scientific">Oculimacula yallundae</name>
    <dbReference type="NCBI Taxonomy" id="86028"/>
    <lineage>
        <taxon>Eukaryota</taxon>
        <taxon>Fungi</taxon>
        <taxon>Dikarya</taxon>
        <taxon>Ascomycota</taxon>
        <taxon>Pezizomycotina</taxon>
        <taxon>Leotiomycetes</taxon>
        <taxon>Helotiales</taxon>
        <taxon>Ploettnerulaceae</taxon>
        <taxon>Oculimacula</taxon>
    </lineage>
</organism>
<reference evidence="8 9" key="1">
    <citation type="journal article" date="2024" name="Commun. Biol.">
        <title>Comparative genomic analysis of thermophilic fungi reveals convergent evolutionary adaptations and gene losses.</title>
        <authorList>
            <person name="Steindorff A.S."/>
            <person name="Aguilar-Pontes M.V."/>
            <person name="Robinson A.J."/>
            <person name="Andreopoulos B."/>
            <person name="LaButti K."/>
            <person name="Kuo A."/>
            <person name="Mondo S."/>
            <person name="Riley R."/>
            <person name="Otillar R."/>
            <person name="Haridas S."/>
            <person name="Lipzen A."/>
            <person name="Grimwood J."/>
            <person name="Schmutz J."/>
            <person name="Clum A."/>
            <person name="Reid I.D."/>
            <person name="Moisan M.C."/>
            <person name="Butler G."/>
            <person name="Nguyen T.T.M."/>
            <person name="Dewar K."/>
            <person name="Conant G."/>
            <person name="Drula E."/>
            <person name="Henrissat B."/>
            <person name="Hansel C."/>
            <person name="Singer S."/>
            <person name="Hutchinson M.I."/>
            <person name="de Vries R.P."/>
            <person name="Natvig D.O."/>
            <person name="Powell A.J."/>
            <person name="Tsang A."/>
            <person name="Grigoriev I.V."/>
        </authorList>
    </citation>
    <scope>NUCLEOTIDE SEQUENCE [LARGE SCALE GENOMIC DNA]</scope>
    <source>
        <strain evidence="8 9">CBS 494.80</strain>
    </source>
</reference>
<gene>
    <name evidence="8" type="ORF">VTL71DRAFT_5910</name>
</gene>
<dbReference type="CDD" id="cd03506">
    <property type="entry name" value="Delta6-FADS-like"/>
    <property type="match status" value="1"/>
</dbReference>
<evidence type="ECO:0000256" key="4">
    <source>
        <dbReference type="ARBA" id="ARBA00016939"/>
    </source>
</evidence>
<evidence type="ECO:0000256" key="2">
    <source>
        <dbReference type="ARBA" id="ARBA00004991"/>
    </source>
</evidence>
<dbReference type="InterPro" id="IPR005804">
    <property type="entry name" value="FA_desaturase_dom"/>
</dbReference>
<sequence length="568" mass="65979">MSFAKRQAVLCPKEVNQLIDNGNAIVIFDQKVLKLDSWLKFHPGGETCILHMVGRDASDEIFAFHPADVRKQMLRYQIGVLADRWENVLPPIQRGYADETAEVEFEIEIDDVSETESLSSSSVLSDIFDNDHLTPGLTRRVTRAGSVSSRSSVSDVEISSPEKINPKAENKIDVKVENRNLPKLPVLESETRHFKEPMSQEQLDGIAESFRGLITKLEDRGLYNCNYWAYLSDIARLSVIFATMLYTLHKGWYVTSSLFMGGFWHQMVFIAHDAGHKGITNNYHIDTLIGMTIGNHLGGLSMGWWKRSHNIHHIVTNDPAHDEGIQHLPFMAVSTEFFKSLYSTYHERIMPYNAFAQYVVPYQKYLYYPLLCFGRFNLYVLSLEFIFMDKGPKSNRWHRFYELSGQIFFWFWFGYLIMWCSIPTWTQRVLFLMISHMVTMPLHVQFTLSHFAMSTITPSRNEPWALQQLRTTMDVDCPAWLDWMHGGLQFQTIHHLFPMMPRHNLRAASEEVKVWSKEVGVKYEVYGFVECNGKVLSRLEEVGRQARFMKECQERILNDGEFLHGHWE</sequence>
<keyword evidence="5" id="KW-0746">Sphingolipid metabolism</keyword>
<dbReference type="SUPFAM" id="SSF55856">
    <property type="entry name" value="Cytochrome b5-like heme/steroid binding domain"/>
    <property type="match status" value="1"/>
</dbReference>
<comment type="pathway">
    <text evidence="1">Lipid metabolism; sphingolipid metabolism.</text>
</comment>
<name>A0ABR4BYV7_9HELO</name>
<keyword evidence="5" id="KW-0443">Lipid metabolism</keyword>
<dbReference type="PANTHER" id="PTHR19353">
    <property type="entry name" value="FATTY ACID DESATURASE 2"/>
    <property type="match status" value="1"/>
</dbReference>
<feature type="transmembrane region" description="Helical" evidence="6">
    <location>
        <begin position="407"/>
        <end position="425"/>
    </location>
</feature>
<evidence type="ECO:0000256" key="5">
    <source>
        <dbReference type="ARBA" id="ARBA00022919"/>
    </source>
</evidence>
<evidence type="ECO:0000259" key="7">
    <source>
        <dbReference type="PROSITE" id="PS50255"/>
    </source>
</evidence>
<keyword evidence="9" id="KW-1185">Reference proteome</keyword>
<dbReference type="Pfam" id="PF00487">
    <property type="entry name" value="FA_desaturase"/>
    <property type="match status" value="1"/>
</dbReference>
<accession>A0ABR4BYV7</accession>
<evidence type="ECO:0000256" key="3">
    <source>
        <dbReference type="ARBA" id="ARBA00012019"/>
    </source>
</evidence>